<feature type="active site" description="Charge relay system" evidence="5 6">
    <location>
        <position position="243"/>
    </location>
</feature>
<dbReference type="EMBL" id="JACHKF010000001">
    <property type="protein sequence ID" value="MBB6564706.1"/>
    <property type="molecule type" value="Genomic_DNA"/>
</dbReference>
<evidence type="ECO:0000256" key="1">
    <source>
        <dbReference type="ARBA" id="ARBA00011073"/>
    </source>
</evidence>
<dbReference type="PROSITE" id="PS00137">
    <property type="entry name" value="SUBTILASE_HIS"/>
    <property type="match status" value="1"/>
</dbReference>
<feature type="domain" description="Peptidase S8/S53" evidence="9">
    <location>
        <begin position="204"/>
        <end position="457"/>
    </location>
</feature>
<dbReference type="InterPro" id="IPR015500">
    <property type="entry name" value="Peptidase_S8_subtilisin-rel"/>
</dbReference>
<dbReference type="InterPro" id="IPR000209">
    <property type="entry name" value="Peptidase_S8/S53_dom"/>
</dbReference>
<dbReference type="RefSeq" id="WP_171674895.1">
    <property type="nucleotide sequence ID" value="NZ_BAAAGT010000006.1"/>
</dbReference>
<evidence type="ECO:0000313" key="11">
    <source>
        <dbReference type="EMBL" id="NOL42408.1"/>
    </source>
</evidence>
<feature type="chain" id="PRO_5036406870" evidence="8">
    <location>
        <begin position="30"/>
        <end position="1085"/>
    </location>
</feature>
<dbReference type="PROSITE" id="PS00138">
    <property type="entry name" value="SUBTILASE_SER"/>
    <property type="match status" value="1"/>
</dbReference>
<protein>
    <submittedName>
        <fullName evidence="11">S8 family serine peptidase</fullName>
    </submittedName>
    <submittedName>
        <fullName evidence="10">Subtilisin family serine protease</fullName>
    </submittedName>
</protein>
<keyword evidence="12" id="KW-1185">Reference proteome</keyword>
<dbReference type="GO" id="GO:0004252">
    <property type="term" value="F:serine-type endopeptidase activity"/>
    <property type="evidence" value="ECO:0007669"/>
    <property type="project" value="UniProtKB-UniRule"/>
</dbReference>
<dbReference type="CDD" id="cd07487">
    <property type="entry name" value="Peptidases_S8_1"/>
    <property type="match status" value="1"/>
</dbReference>
<feature type="signal peptide" evidence="8">
    <location>
        <begin position="1"/>
        <end position="29"/>
    </location>
</feature>
<dbReference type="Proteomes" id="UP000553957">
    <property type="component" value="Unassembled WGS sequence"/>
</dbReference>
<dbReference type="PROSITE" id="PS51892">
    <property type="entry name" value="SUBTILASE"/>
    <property type="match status" value="1"/>
</dbReference>
<keyword evidence="2 6" id="KW-0645">Protease</keyword>
<dbReference type="InterPro" id="IPR022398">
    <property type="entry name" value="Peptidase_S8_His-AS"/>
</dbReference>
<dbReference type="SUPFAM" id="SSF52743">
    <property type="entry name" value="Subtilisin-like"/>
    <property type="match status" value="1"/>
</dbReference>
<comment type="similarity">
    <text evidence="1 6 7">Belongs to the peptidase S8 family.</text>
</comment>
<feature type="active site" description="Charge relay system" evidence="5 6">
    <location>
        <position position="417"/>
    </location>
</feature>
<dbReference type="AlphaFoldDB" id="A0A7Y4P0Z2"/>
<dbReference type="EMBL" id="JABJRC010000004">
    <property type="protein sequence ID" value="NOL42408.1"/>
    <property type="molecule type" value="Genomic_DNA"/>
</dbReference>
<organism evidence="11 12">
    <name type="scientific">Kribbella sandramycini</name>
    <dbReference type="NCBI Taxonomy" id="60450"/>
    <lineage>
        <taxon>Bacteria</taxon>
        <taxon>Bacillati</taxon>
        <taxon>Actinomycetota</taxon>
        <taxon>Actinomycetes</taxon>
        <taxon>Propionibacteriales</taxon>
        <taxon>Kribbellaceae</taxon>
        <taxon>Kribbella</taxon>
    </lineage>
</organism>
<reference evidence="11 12" key="1">
    <citation type="submission" date="2020-05" db="EMBL/GenBank/DDBJ databases">
        <title>Genome sequence of Kribbella sandramycini ATCC 39419.</title>
        <authorList>
            <person name="Maclea K.S."/>
            <person name="Fair J.L."/>
        </authorList>
    </citation>
    <scope>NUCLEOTIDE SEQUENCE [LARGE SCALE GENOMIC DNA]</scope>
    <source>
        <strain evidence="11 12">ATCC 39419</strain>
    </source>
</reference>
<feature type="active site" description="Charge relay system" evidence="5 6">
    <location>
        <position position="213"/>
    </location>
</feature>
<accession>A0A7Y4P0Z2</accession>
<comment type="caution">
    <text evidence="11">The sequence shown here is derived from an EMBL/GenBank/DDBJ whole genome shotgun (WGS) entry which is preliminary data.</text>
</comment>
<gene>
    <name evidence="10" type="ORF">HNR71_000343</name>
    <name evidence="11" type="ORF">HPO96_19350</name>
</gene>
<dbReference type="GO" id="GO:0006508">
    <property type="term" value="P:proteolysis"/>
    <property type="evidence" value="ECO:0007669"/>
    <property type="project" value="UniProtKB-KW"/>
</dbReference>
<dbReference type="PRINTS" id="PR00723">
    <property type="entry name" value="SUBTILISIN"/>
</dbReference>
<evidence type="ECO:0000256" key="2">
    <source>
        <dbReference type="ARBA" id="ARBA00022670"/>
    </source>
</evidence>
<dbReference type="PANTHER" id="PTHR43806:SF65">
    <property type="entry name" value="SERINE PROTEASE APRX"/>
    <property type="match status" value="1"/>
</dbReference>
<dbReference type="PANTHER" id="PTHR43806">
    <property type="entry name" value="PEPTIDASE S8"/>
    <property type="match status" value="1"/>
</dbReference>
<dbReference type="InterPro" id="IPR050131">
    <property type="entry name" value="Peptidase_S8_subtilisin-like"/>
</dbReference>
<name>A0A7Y4P0Z2_9ACTN</name>
<proteinExistence type="inferred from homology"/>
<dbReference type="PROSITE" id="PS00136">
    <property type="entry name" value="SUBTILASE_ASP"/>
    <property type="match status" value="1"/>
</dbReference>
<evidence type="ECO:0000256" key="6">
    <source>
        <dbReference type="PROSITE-ProRule" id="PRU01240"/>
    </source>
</evidence>
<evidence type="ECO:0000313" key="12">
    <source>
        <dbReference type="Proteomes" id="UP000534306"/>
    </source>
</evidence>
<keyword evidence="3 6" id="KW-0378">Hydrolase</keyword>
<evidence type="ECO:0000256" key="5">
    <source>
        <dbReference type="PIRSR" id="PIRSR615500-1"/>
    </source>
</evidence>
<evidence type="ECO:0000313" key="10">
    <source>
        <dbReference type="EMBL" id="MBB6564706.1"/>
    </source>
</evidence>
<evidence type="ECO:0000259" key="9">
    <source>
        <dbReference type="Pfam" id="PF00082"/>
    </source>
</evidence>
<dbReference type="Pfam" id="PF00082">
    <property type="entry name" value="Peptidase_S8"/>
    <property type="match status" value="1"/>
</dbReference>
<sequence>MRSLRLLRPAGVVLAAVVLVAAGTTPSTGAPPAPTAPPLSSKLRPGLEFTLVTGDKVRVLGGGAVQATPGPGRAGTRFRTLQVGDAVSVVPLDALPLIAQKRLDTRLFDLTALAAAGYDDASRKTLPLIIDGPAGAVRGTTSRALPAVGAMAAAPPKDQLPGVFSGLRTAGIKRIWLDGRRELLLDHSVPQIGAPAAWAAGYTGRGVKVAVLDSGVDAAHPDFSGRLVTEDFTGTGLSDAVGHGTHVGSIIGGSGAASDGKYRGVAPDAQLLSGKVCEDRGCSDSAILAGMDWAVREGAKIVNLSLGGGDTPTIDPLEEAVNRLTAEHGTLFVIAAGNYGPDARSIDSPGSAAAALTVGAVDRNDVLADFSGRGPTADQAPKPDVTAPGVDIVAAKSADGVIGEPVGDSYLKLSGTSMATPHVAGAAALLAQEHPDWRADRLKAALMTTARPNADLSPLEQGSGRIDVAAARGLKVTTDTGVLAFAAQQWPHSDDVAESKRLTYTNDSDEPVTLQLSATLQDEAGQAAPAGALALSASTLTVPARGTAQVTVTSNTNHSGTDGRYNGQVVAKAAGVDLAVRMSVFREAESYNLTIKHLDRTGAPTADYTDTVVDHQLTGWPIFAQEADGITNLRLPKGKFLLDSTIGTGRNRTDGNLLVQPLVDLSTDRTIVVDARQAKPMTVSVPEPTAREALLGLSYSFPTPGGRWGSGIAATLDEPIYVTQLGPSIPGLASIARSQWAKPGDGEFFANSPYLYALAWPLPGRIFDGLSKNVQRSELAVVRETVAAQAPDTTAVLSVTGEGSEELGGIGYGYSYKLPAGRSVYALAKGVRWGADALLINGDAGFVHREPTTYVAGRTYNDDWGRATIGPALRVGRAASFQRTGDGLLLQPRQADSTDHYGDQFGLGTLSVHRNGELVTGGEYPDYTGRFENIEVPTGPGDYRVALETKAQPFLDASTRTWTAWSFRSDTTSGPTGLPVWAVRFRPAVDVHNVLRSGPSHQLPISVEHVPGTPVGKLRSLAVQTSTDNGVTWQEAKLRALGNGKYTAAVPTPAGATSVWLKAKAVDSKGNAVEQVIERAYKVAR</sequence>
<evidence type="ECO:0000313" key="13">
    <source>
        <dbReference type="Proteomes" id="UP000553957"/>
    </source>
</evidence>
<evidence type="ECO:0000256" key="4">
    <source>
        <dbReference type="ARBA" id="ARBA00022825"/>
    </source>
</evidence>
<dbReference type="InterPro" id="IPR036852">
    <property type="entry name" value="Peptidase_S8/S53_dom_sf"/>
</dbReference>
<dbReference type="InterPro" id="IPR023827">
    <property type="entry name" value="Peptidase_S8_Asp-AS"/>
</dbReference>
<dbReference type="InterPro" id="IPR023828">
    <property type="entry name" value="Peptidase_S8_Ser-AS"/>
</dbReference>
<evidence type="ECO:0000256" key="8">
    <source>
        <dbReference type="SAM" id="SignalP"/>
    </source>
</evidence>
<dbReference type="Proteomes" id="UP000534306">
    <property type="component" value="Unassembled WGS sequence"/>
</dbReference>
<evidence type="ECO:0000256" key="3">
    <source>
        <dbReference type="ARBA" id="ARBA00022801"/>
    </source>
</evidence>
<keyword evidence="8" id="KW-0732">Signal</keyword>
<keyword evidence="4 6" id="KW-0720">Serine protease</keyword>
<dbReference type="Gene3D" id="3.40.50.200">
    <property type="entry name" value="Peptidase S8/S53 domain"/>
    <property type="match status" value="1"/>
</dbReference>
<evidence type="ECO:0000256" key="7">
    <source>
        <dbReference type="RuleBase" id="RU003355"/>
    </source>
</evidence>
<reference evidence="10 13" key="2">
    <citation type="submission" date="2020-08" db="EMBL/GenBank/DDBJ databases">
        <title>Sequencing the genomes of 1000 actinobacteria strains.</title>
        <authorList>
            <person name="Klenk H.-P."/>
        </authorList>
    </citation>
    <scope>NUCLEOTIDE SEQUENCE [LARGE SCALE GENOMIC DNA]</scope>
    <source>
        <strain evidence="10 13">DSM 15626</strain>
    </source>
</reference>